<accession>A0A3A1P9D4</accession>
<feature type="region of interest" description="Disordered" evidence="1">
    <location>
        <begin position="227"/>
        <end position="252"/>
    </location>
</feature>
<dbReference type="SUPFAM" id="SSF109998">
    <property type="entry name" value="Triger factor/SurA peptide-binding domain-like"/>
    <property type="match status" value="1"/>
</dbReference>
<organism evidence="2 3">
    <name type="scientific">Aurantiacibacter xanthus</name>
    <dbReference type="NCBI Taxonomy" id="1784712"/>
    <lineage>
        <taxon>Bacteria</taxon>
        <taxon>Pseudomonadati</taxon>
        <taxon>Pseudomonadota</taxon>
        <taxon>Alphaproteobacteria</taxon>
        <taxon>Sphingomonadales</taxon>
        <taxon>Erythrobacteraceae</taxon>
        <taxon>Aurantiacibacter</taxon>
    </lineage>
</organism>
<dbReference type="Proteomes" id="UP000265366">
    <property type="component" value="Unassembled WGS sequence"/>
</dbReference>
<dbReference type="InterPro" id="IPR027304">
    <property type="entry name" value="Trigger_fact/SurA_dom_sf"/>
</dbReference>
<protein>
    <recommendedName>
        <fullName evidence="4">Peptidyl-prolyl cis-trans isomerase, EpsD family</fullName>
    </recommendedName>
</protein>
<evidence type="ECO:0000313" key="3">
    <source>
        <dbReference type="Proteomes" id="UP000265366"/>
    </source>
</evidence>
<evidence type="ECO:0000313" key="2">
    <source>
        <dbReference type="EMBL" id="RIV90325.1"/>
    </source>
</evidence>
<proteinExistence type="predicted"/>
<keyword evidence="3" id="KW-1185">Reference proteome</keyword>
<gene>
    <name evidence="2" type="ORF">D2V17_04555</name>
</gene>
<dbReference type="OrthoDB" id="8204527at2"/>
<dbReference type="Gene3D" id="1.10.8.1040">
    <property type="match status" value="1"/>
</dbReference>
<comment type="caution">
    <text evidence="2">The sequence shown here is derived from an EMBL/GenBank/DDBJ whole genome shotgun (WGS) entry which is preliminary data.</text>
</comment>
<reference evidence="2 3" key="1">
    <citation type="submission" date="2018-08" db="EMBL/GenBank/DDBJ databases">
        <title>Erythrobacter zhengii sp.nov., a bacterium isolated from deep-sea sediment.</title>
        <authorList>
            <person name="Fang C."/>
            <person name="Wu Y.-H."/>
            <person name="Sun C."/>
            <person name="Wang H."/>
            <person name="Cheng H."/>
            <person name="Meng F.-X."/>
            <person name="Wang C.-S."/>
            <person name="Xu X.-W."/>
        </authorList>
    </citation>
    <scope>NUCLEOTIDE SEQUENCE [LARGE SCALE GENOMIC DNA]</scope>
    <source>
        <strain evidence="2 3">CCTCC AB 2015396</strain>
    </source>
</reference>
<evidence type="ECO:0008006" key="4">
    <source>
        <dbReference type="Google" id="ProtNLM"/>
    </source>
</evidence>
<dbReference type="RefSeq" id="WP_119591939.1">
    <property type="nucleotide sequence ID" value="NZ_QXFM01000044.1"/>
</dbReference>
<evidence type="ECO:0000256" key="1">
    <source>
        <dbReference type="SAM" id="MobiDB-lite"/>
    </source>
</evidence>
<dbReference type="PROSITE" id="PS51257">
    <property type="entry name" value="PROKAR_LIPOPROTEIN"/>
    <property type="match status" value="1"/>
</dbReference>
<sequence>MRLDRTICKQASHWLAAPLLALVASCGPPEVDGQVLASVDGEPITQAELSHEYDLGNRPDAEEGRAAANDALEQLVDRKLLAQLALERGLDLDADFHFAERRAREELLVDALRRSLADKFDHVPDAEVEQFLANNGHLLGERRLLTLRSPDDDRTLVVDTARLERRPDWLETVVPGRDLMLEGRKWTVLAVDRINSSRPTQRNFARQLLVKEKVEAEIQRTLKEMRQDGPIRYQQGWGPSARNSAAISDQTP</sequence>
<dbReference type="AlphaFoldDB" id="A0A3A1P9D4"/>
<name>A0A3A1P9D4_9SPHN</name>
<dbReference type="EMBL" id="QXFM01000044">
    <property type="protein sequence ID" value="RIV90325.1"/>
    <property type="molecule type" value="Genomic_DNA"/>
</dbReference>
<feature type="compositionally biased region" description="Polar residues" evidence="1">
    <location>
        <begin position="241"/>
        <end position="252"/>
    </location>
</feature>